<feature type="domain" description="Bacterial shufflon protein N-terminal" evidence="1">
    <location>
        <begin position="37"/>
        <end position="226"/>
    </location>
</feature>
<sequence>MIFKRTQRGLTLIETLGALALASILLVGFSSAVAAWLDDAKGQQTSLHQAQVAVAASKYIAAKHAELLLNTTGGAAAAISAAQLQADGFLPEGFSGTNAFGQAACVLVLQTVPGKLDALVATHGGTAIPERDLPQMAMQAGQGGGYISAAAPGLARGASWALPTTSYRDIACGAGAPVLTGAASDGGHLVSNLLHDGPGQLPQDFLSREAVPGRPEANRMNTPLHLAPGTGAQAVEDDAADPRCTAAGGDGKVAVDASGRMLSCQAGVWRRQGSGFWRDPVPSHASLPASGNQAGETRMVTGLNRAFTWSGAAWEALAVDRNGDFLVPETLRANFIRVSRTVVKNTACAPDGAIASDATGLALSCQSGQWRNPLEFRLSALVYDQEWTAHVGDGTVVDTYIDLTALPGPRPLYLTGYAFCHATGYPRAYAYVNMLDAANNGYIAGGCMSRPDNGGAGVLNKGSFGLQEIPENVTRLRLHREVEVGAGPTDYINIAIKIYTSE</sequence>
<proteinExistence type="predicted"/>
<evidence type="ECO:0000313" key="2">
    <source>
        <dbReference type="EMBL" id="SFV05811.1"/>
    </source>
</evidence>
<dbReference type="Pfam" id="PF07963">
    <property type="entry name" value="N_methyl"/>
    <property type="match status" value="1"/>
</dbReference>
<accession>A0A1I7L7W5</accession>
<protein>
    <submittedName>
        <fullName evidence="2">Shufflon protein, N-terminal constant region</fullName>
    </submittedName>
</protein>
<name>A0A1I7L7W5_9BURK</name>
<dbReference type="Proteomes" id="UP000199391">
    <property type="component" value="Unassembled WGS sequence"/>
</dbReference>
<dbReference type="InterPro" id="IPR007001">
    <property type="entry name" value="Shufflon_N"/>
</dbReference>
<reference evidence="3" key="1">
    <citation type="submission" date="2016-10" db="EMBL/GenBank/DDBJ databases">
        <authorList>
            <person name="Varghese N."/>
            <person name="Submissions S."/>
        </authorList>
    </citation>
    <scope>NUCLEOTIDE SEQUENCE [LARGE SCALE GENOMIC DNA]</scope>
    <source>
        <strain evidence="3">CGMCC 1.11014</strain>
    </source>
</reference>
<evidence type="ECO:0000313" key="3">
    <source>
        <dbReference type="Proteomes" id="UP000199391"/>
    </source>
</evidence>
<dbReference type="InterPro" id="IPR012902">
    <property type="entry name" value="N_methyl_site"/>
</dbReference>
<evidence type="ECO:0000259" key="1">
    <source>
        <dbReference type="Pfam" id="PF04917"/>
    </source>
</evidence>
<dbReference type="EMBL" id="FPBO01000024">
    <property type="protein sequence ID" value="SFV05811.1"/>
    <property type="molecule type" value="Genomic_DNA"/>
</dbReference>
<dbReference type="Pfam" id="PF04917">
    <property type="entry name" value="Shufflon_N"/>
    <property type="match status" value="1"/>
</dbReference>
<gene>
    <name evidence="2" type="ORF">SAMN05216552_102495</name>
</gene>
<dbReference type="AlphaFoldDB" id="A0A1I7L7W5"/>
<organism evidence="2 3">
    <name type="scientific">Pseudoduganella namucuonensis</name>
    <dbReference type="NCBI Taxonomy" id="1035707"/>
    <lineage>
        <taxon>Bacteria</taxon>
        <taxon>Pseudomonadati</taxon>
        <taxon>Pseudomonadota</taxon>
        <taxon>Betaproteobacteria</taxon>
        <taxon>Burkholderiales</taxon>
        <taxon>Oxalobacteraceae</taxon>
        <taxon>Telluria group</taxon>
        <taxon>Pseudoduganella</taxon>
    </lineage>
</organism>
<dbReference type="STRING" id="1035707.SAMN05216552_102495"/>
<dbReference type="RefSeq" id="WP_093557864.1">
    <property type="nucleotide sequence ID" value="NZ_FPBO01000024.1"/>
</dbReference>
<dbReference type="OrthoDB" id="7220054at2"/>
<keyword evidence="3" id="KW-1185">Reference proteome</keyword>